<evidence type="ECO:0000259" key="2">
    <source>
        <dbReference type="PROSITE" id="PS50011"/>
    </source>
</evidence>
<dbReference type="GO" id="GO:0004672">
    <property type="term" value="F:protein kinase activity"/>
    <property type="evidence" value="ECO:0007669"/>
    <property type="project" value="InterPro"/>
</dbReference>
<dbReference type="GO" id="GO:0005524">
    <property type="term" value="F:ATP binding"/>
    <property type="evidence" value="ECO:0007669"/>
    <property type="project" value="InterPro"/>
</dbReference>
<dbReference type="AlphaFoldDB" id="A0A420HFK8"/>
<dbReference type="InterPro" id="IPR001245">
    <property type="entry name" value="Ser-Thr/Tyr_kinase_cat_dom"/>
</dbReference>
<feature type="compositionally biased region" description="Basic residues" evidence="1">
    <location>
        <begin position="486"/>
        <end position="497"/>
    </location>
</feature>
<feature type="region of interest" description="Disordered" evidence="1">
    <location>
        <begin position="478"/>
        <end position="509"/>
    </location>
</feature>
<dbReference type="OrthoDB" id="5986190at2759"/>
<keyword evidence="4" id="KW-1185">Reference proteome</keyword>
<accession>A0A420HFK8</accession>
<comment type="caution">
    <text evidence="3">The sequence shown here is derived from an EMBL/GenBank/DDBJ whole genome shotgun (WGS) entry which is preliminary data.</text>
</comment>
<protein>
    <recommendedName>
        <fullName evidence="2">Protein kinase domain-containing protein</fullName>
    </recommendedName>
</protein>
<sequence length="1145" mass="130624">MPRSTANSESSISALEDYFKWEYEAWVEILADLEQEAKEHFLPLDAVRSYFTTCDSQLQRNLDKMLVEIFNMDPPPVNSDLILRDHTAIFCILLQIEREIYIKHFTCFEELSDQRLPFDLAHPPQPFPINKGDSMFFQEFCEVQRRYCVPIFNPHMLHKNFGNQRLLPITSKERLRTRGKSTAHIITIYGPHNKITRESVKIKNPNSNTFVIKSYSTTQAHSSYIMQVNAFRSIKNADGVLKFFGSFEYRGQSHILLEFADKGTLRDFFRTEVPPTRGDHIIDFWDNILQLTKGLKAIQSVKGSHNDICSENILVQSNGTRLSSNWQFKFSGPGIVSDYENNFEQIAWTSSSEKLQNESNFQDTRPLVNGDIWRLGCVFSQAAFWVADGYKGVLDFERKLGDNVDISKHLQLHEEKQVSENIMDAHTEIENHLRRSDYVTKDVLSSMVDEMLWHEDHPNIEVLIQKAENIIATARQSIAEVSTKNSSRRRSQSRHTSRASSLAPPMPLLLSKSNTEISSTKAKSRFPKRCGSLRIDFNDYSGSLSNTSPAIISTKNNTSRIKTTNLYTFNSMSEKNSGTEGDNTATSWFLESPTAECPITPIVSPVRVRKCHSQSSKLDHISHIETIGVNLPFEPYRLMNQGSKETYVNDTKRALHLNEEMEKRSNYEVRLPSGLKKLPPHDSTPKHRSPPLSFHNSQLKNIESEDITSQCPSYESLSESHRQHLSLFTSTAPKPHYEEINLQSRPQTSINTKHHNSIRRPHLENETYQRTCNLSDHPIYSTLTNPVISNDHSCNESISSSACSSLTNNSVGSVIRPKNSRLSSFNSRRGSLRSVQENSFPLSRTSTACSTFYQSFNEVHDQNKIAHIDINTCRYWKHLNKTSRRKSRVPLLPGAHLLLPLKKHDHVFIVDDSVSMAPHWPEVCLVFESLSYIVKGMSPLGTQLYFTISSESLKKKGTHDLCHFVSEKQLQRAQTNIAKRLDLLLAAYRIKLWDSNKRARDVRPVNFYILSNGIWAPESFESLKNTLEQTAILLSQFGLKNQVYLSFIGFDSATAAARSIEALSLIDWGGGLRIRWSWWTGNIWGMLRGDLVNIDRNSSSLGNTSKISMDGKNYSQNLIFENAAIRDDFNKTPIIEEVEGLYELA</sequence>
<evidence type="ECO:0000313" key="3">
    <source>
        <dbReference type="EMBL" id="RKF56173.1"/>
    </source>
</evidence>
<dbReference type="EMBL" id="MCFK01008355">
    <property type="protein sequence ID" value="RKF56173.1"/>
    <property type="molecule type" value="Genomic_DNA"/>
</dbReference>
<dbReference type="SUPFAM" id="SSF56112">
    <property type="entry name" value="Protein kinase-like (PK-like)"/>
    <property type="match status" value="1"/>
</dbReference>
<dbReference type="Pfam" id="PF07714">
    <property type="entry name" value="PK_Tyr_Ser-Thr"/>
    <property type="match status" value="1"/>
</dbReference>
<organism evidence="3 4">
    <name type="scientific">Erysiphe neolycopersici</name>
    <dbReference type="NCBI Taxonomy" id="212602"/>
    <lineage>
        <taxon>Eukaryota</taxon>
        <taxon>Fungi</taxon>
        <taxon>Dikarya</taxon>
        <taxon>Ascomycota</taxon>
        <taxon>Pezizomycotina</taxon>
        <taxon>Leotiomycetes</taxon>
        <taxon>Erysiphales</taxon>
        <taxon>Erysiphaceae</taxon>
        <taxon>Erysiphe</taxon>
    </lineage>
</organism>
<dbReference type="Proteomes" id="UP000286134">
    <property type="component" value="Unassembled WGS sequence"/>
</dbReference>
<dbReference type="Gene3D" id="1.10.510.10">
    <property type="entry name" value="Transferase(Phosphotransferase) domain 1"/>
    <property type="match status" value="1"/>
</dbReference>
<gene>
    <name evidence="3" type="ORF">OnM2_083021</name>
</gene>
<dbReference type="InterPro" id="IPR011009">
    <property type="entry name" value="Kinase-like_dom_sf"/>
</dbReference>
<feature type="region of interest" description="Disordered" evidence="1">
    <location>
        <begin position="672"/>
        <end position="694"/>
    </location>
</feature>
<reference evidence="3 4" key="1">
    <citation type="journal article" date="2018" name="BMC Genomics">
        <title>Comparative genome analyses reveal sequence features reflecting distinct modes of host-adaptation between dicot and monocot powdery mildew.</title>
        <authorList>
            <person name="Wu Y."/>
            <person name="Ma X."/>
            <person name="Pan Z."/>
            <person name="Kale S.D."/>
            <person name="Song Y."/>
            <person name="King H."/>
            <person name="Zhang Q."/>
            <person name="Presley C."/>
            <person name="Deng X."/>
            <person name="Wei C.I."/>
            <person name="Xiao S."/>
        </authorList>
    </citation>
    <scope>NUCLEOTIDE SEQUENCE [LARGE SCALE GENOMIC DNA]</scope>
    <source>
        <strain evidence="3">UMSG2</strain>
    </source>
</reference>
<proteinExistence type="predicted"/>
<dbReference type="InterPro" id="IPR000719">
    <property type="entry name" value="Prot_kinase_dom"/>
</dbReference>
<dbReference type="STRING" id="212602.A0A420HFK8"/>
<name>A0A420HFK8_9PEZI</name>
<evidence type="ECO:0000256" key="1">
    <source>
        <dbReference type="SAM" id="MobiDB-lite"/>
    </source>
</evidence>
<dbReference type="PROSITE" id="PS50011">
    <property type="entry name" value="PROTEIN_KINASE_DOM"/>
    <property type="match status" value="1"/>
</dbReference>
<feature type="domain" description="Protein kinase" evidence="2">
    <location>
        <begin position="172"/>
        <end position="509"/>
    </location>
</feature>
<feature type="compositionally biased region" description="Low complexity" evidence="1">
    <location>
        <begin position="498"/>
        <end position="509"/>
    </location>
</feature>
<evidence type="ECO:0000313" key="4">
    <source>
        <dbReference type="Proteomes" id="UP000286134"/>
    </source>
</evidence>